<dbReference type="Proteomes" id="UP001190700">
    <property type="component" value="Unassembled WGS sequence"/>
</dbReference>
<name>A0AAE0FHB7_9CHLO</name>
<keyword evidence="2" id="KW-1185">Reference proteome</keyword>
<accession>A0AAE0FHB7</accession>
<organism evidence="1 2">
    <name type="scientific">Cymbomonas tetramitiformis</name>
    <dbReference type="NCBI Taxonomy" id="36881"/>
    <lineage>
        <taxon>Eukaryota</taxon>
        <taxon>Viridiplantae</taxon>
        <taxon>Chlorophyta</taxon>
        <taxon>Pyramimonadophyceae</taxon>
        <taxon>Pyramimonadales</taxon>
        <taxon>Pyramimonadaceae</taxon>
        <taxon>Cymbomonas</taxon>
    </lineage>
</organism>
<evidence type="ECO:0000313" key="1">
    <source>
        <dbReference type="EMBL" id="KAK3259749.1"/>
    </source>
</evidence>
<evidence type="ECO:0000313" key="2">
    <source>
        <dbReference type="Proteomes" id="UP001190700"/>
    </source>
</evidence>
<dbReference type="AlphaFoldDB" id="A0AAE0FHB7"/>
<sequence length="180" mass="20112">MNPKVTATFTCPTVPSTSEISVGGELMELESLYLPTEWQLKANGVKTNESGTSLSPTKTELCGLKDIILKGRKLAGRGKRFPNRILTSKKAWIQMMSLRLLKNLVLQVLRRCPVGIAIVSVTRHLIWFSRAGSIRATGWRIEHIVVRRTPREFGLVVAYKTTQAGVATFRVIDLTMLEVF</sequence>
<comment type="caution">
    <text evidence="1">The sequence shown here is derived from an EMBL/GenBank/DDBJ whole genome shotgun (WGS) entry which is preliminary data.</text>
</comment>
<proteinExistence type="predicted"/>
<reference evidence="1 2" key="1">
    <citation type="journal article" date="2015" name="Genome Biol. Evol.">
        <title>Comparative Genomics of a Bacterivorous Green Alga Reveals Evolutionary Causalities and Consequences of Phago-Mixotrophic Mode of Nutrition.</title>
        <authorList>
            <person name="Burns J.A."/>
            <person name="Paasch A."/>
            <person name="Narechania A."/>
            <person name="Kim E."/>
        </authorList>
    </citation>
    <scope>NUCLEOTIDE SEQUENCE [LARGE SCALE GENOMIC DNA]</scope>
    <source>
        <strain evidence="1 2">PLY_AMNH</strain>
    </source>
</reference>
<dbReference type="EMBL" id="LGRX02018482">
    <property type="protein sequence ID" value="KAK3259749.1"/>
    <property type="molecule type" value="Genomic_DNA"/>
</dbReference>
<protein>
    <submittedName>
        <fullName evidence="1">Uncharacterized protein</fullName>
    </submittedName>
</protein>
<gene>
    <name evidence="1" type="ORF">CYMTET_31265</name>
</gene>